<reference evidence="2" key="1">
    <citation type="submission" date="2016-10" db="EMBL/GenBank/DDBJ databases">
        <authorList>
            <person name="Varghese N."/>
            <person name="Submissions S."/>
        </authorList>
    </citation>
    <scope>NUCLEOTIDE SEQUENCE [LARGE SCALE GENOMIC DNA]</scope>
    <source>
        <strain evidence="2">DSM 16108</strain>
    </source>
</reference>
<dbReference type="OrthoDB" id="9878458at2"/>
<name>A0A1I3Y992_9LACT</name>
<proteinExistence type="predicted"/>
<keyword evidence="2" id="KW-1185">Reference proteome</keyword>
<sequence>MSKKQVSIREQAIHLMNNKLEDLAKHPEKYESQDQKMKLINDLYSDVAFYKSDPADYLITDSDGHIKWIENHLAFAEFDQLPFALAIFEVMQKVHRLKEDLKDDHFSKTATNPLFSKYI</sequence>
<dbReference type="EMBL" id="FOSJ01000020">
    <property type="protein sequence ID" value="SFK28418.1"/>
    <property type="molecule type" value="Genomic_DNA"/>
</dbReference>
<organism evidence="1 2">
    <name type="scientific">Marinilactibacillus piezotolerans</name>
    <dbReference type="NCBI Taxonomy" id="258723"/>
    <lineage>
        <taxon>Bacteria</taxon>
        <taxon>Bacillati</taxon>
        <taxon>Bacillota</taxon>
        <taxon>Bacilli</taxon>
        <taxon>Lactobacillales</taxon>
        <taxon>Carnobacteriaceae</taxon>
        <taxon>Marinilactibacillus</taxon>
    </lineage>
</organism>
<dbReference type="Proteomes" id="UP000199589">
    <property type="component" value="Unassembled WGS sequence"/>
</dbReference>
<gene>
    <name evidence="1" type="ORF">SAMN04488569_102024</name>
</gene>
<dbReference type="RefSeq" id="WP_091897392.1">
    <property type="nucleotide sequence ID" value="NZ_FOSJ01000020.1"/>
</dbReference>
<accession>A0A1I3Y992</accession>
<dbReference type="AlphaFoldDB" id="A0A1I3Y992"/>
<evidence type="ECO:0000313" key="2">
    <source>
        <dbReference type="Proteomes" id="UP000199589"/>
    </source>
</evidence>
<evidence type="ECO:0000313" key="1">
    <source>
        <dbReference type="EMBL" id="SFK28418.1"/>
    </source>
</evidence>
<protein>
    <submittedName>
        <fullName evidence="1">Uncharacterized protein</fullName>
    </submittedName>
</protein>